<evidence type="ECO:0000259" key="1">
    <source>
        <dbReference type="PROSITE" id="PS50828"/>
    </source>
</evidence>
<dbReference type="Gene3D" id="3.30.1370.110">
    <property type="match status" value="1"/>
</dbReference>
<dbReference type="PROSITE" id="PS50828">
    <property type="entry name" value="SMR"/>
    <property type="match status" value="1"/>
</dbReference>
<feature type="domain" description="Smr" evidence="1">
    <location>
        <begin position="1"/>
        <end position="82"/>
    </location>
</feature>
<feature type="non-terminal residue" evidence="2">
    <location>
        <position position="104"/>
    </location>
</feature>
<sequence length="104" mass="10732">DLHDLQPEEARLAVCAALLDAMLLPAGALESPSYGLVVVTGRGGHSEGGKSVLQPAVLSLLEEELGLAAFVEPHNPGRVRVPCEELRGFVSGLPGATPAVLAKE</sequence>
<dbReference type="InterPro" id="IPR002625">
    <property type="entry name" value="Smr_dom"/>
</dbReference>
<gene>
    <name evidence="2" type="ORF">PGLA2088_LOCUS7717</name>
</gene>
<protein>
    <recommendedName>
        <fullName evidence="1">Smr domain-containing protein</fullName>
    </recommendedName>
</protein>
<evidence type="ECO:0000313" key="3">
    <source>
        <dbReference type="Proteomes" id="UP000626109"/>
    </source>
</evidence>
<dbReference type="AlphaFoldDB" id="A0A813II26"/>
<dbReference type="EMBL" id="CAJNNW010008134">
    <property type="protein sequence ID" value="CAE8649770.1"/>
    <property type="molecule type" value="Genomic_DNA"/>
</dbReference>
<name>A0A813II26_POLGL</name>
<accession>A0A813II26</accession>
<proteinExistence type="predicted"/>
<organism evidence="2 3">
    <name type="scientific">Polarella glacialis</name>
    <name type="common">Dinoflagellate</name>
    <dbReference type="NCBI Taxonomy" id="89957"/>
    <lineage>
        <taxon>Eukaryota</taxon>
        <taxon>Sar</taxon>
        <taxon>Alveolata</taxon>
        <taxon>Dinophyceae</taxon>
        <taxon>Suessiales</taxon>
        <taxon>Suessiaceae</taxon>
        <taxon>Polarella</taxon>
    </lineage>
</organism>
<dbReference type="SUPFAM" id="SSF160443">
    <property type="entry name" value="SMR domain-like"/>
    <property type="match status" value="1"/>
</dbReference>
<reference evidence="2" key="1">
    <citation type="submission" date="2021-02" db="EMBL/GenBank/DDBJ databases">
        <authorList>
            <person name="Dougan E. K."/>
            <person name="Rhodes N."/>
            <person name="Thang M."/>
            <person name="Chan C."/>
        </authorList>
    </citation>
    <scope>NUCLEOTIDE SEQUENCE</scope>
</reference>
<dbReference type="InterPro" id="IPR036063">
    <property type="entry name" value="Smr_dom_sf"/>
</dbReference>
<dbReference type="Proteomes" id="UP000626109">
    <property type="component" value="Unassembled WGS sequence"/>
</dbReference>
<comment type="caution">
    <text evidence="2">The sequence shown here is derived from an EMBL/GenBank/DDBJ whole genome shotgun (WGS) entry which is preliminary data.</text>
</comment>
<evidence type="ECO:0000313" key="2">
    <source>
        <dbReference type="EMBL" id="CAE8649770.1"/>
    </source>
</evidence>